<dbReference type="EMBL" id="JANBTW010000061">
    <property type="protein sequence ID" value="KAJ2673988.1"/>
    <property type="molecule type" value="Genomic_DNA"/>
</dbReference>
<protein>
    <submittedName>
        <fullName evidence="1">Uncharacterized protein</fullName>
    </submittedName>
</protein>
<sequence>MNSPVILRIMRYAAKSSNPKQQQTNGYQPLLAVCRSWRLVLLKYLCSEYTVRFSLSDGSLIGSYGLWPTNIEHNPGSSGFGYITKLNIEVDYNSIFNGTAVHAMLYNLNDSFSFPAAHTMYINIEHCEEDFNVESYDYESQAHVLARHLRRIAPAVKNMFVKYCAYNNIKHLPTGDSFANLLSGLYRNKVRSYLEIQRNDFYTPVNPYIAHSLTDIVCIWNISTCQHSLCLIQNSANTLRRLKLTCVGHYRGTIVQLFWNSHGQLVTYPKVEYLSFGATFECEYNSMRSNLPHHRPFPKLKCLYLESTYPFGDDILFRGNEGTLEYLCIRPDLETLEVLDSLGVFASGRYKSLRYIKVLEQPMECGKSMQLDHMWAAMVSQFVHRASSALQTITIHNKQAGEKLVCALVHSFHMTNLQILDLPCSLFSLADLIALVKAIPALTELHCMSAGVGNDYSGIPHSQLADYMRKNYYPLNRSFKRWHICHDYTKPLMFAGQAESMVACALLMSVVCPRFTSVLCDYTDKDRFNSIIQLALSRNPHGKYNSHLVRLMH</sequence>
<evidence type="ECO:0000313" key="1">
    <source>
        <dbReference type="EMBL" id="KAJ2673988.1"/>
    </source>
</evidence>
<gene>
    <name evidence="1" type="ORF">GGI25_004473</name>
</gene>
<reference evidence="1" key="1">
    <citation type="submission" date="2022-07" db="EMBL/GenBank/DDBJ databases">
        <title>Phylogenomic reconstructions and comparative analyses of Kickxellomycotina fungi.</title>
        <authorList>
            <person name="Reynolds N.K."/>
            <person name="Stajich J.E."/>
            <person name="Barry K."/>
            <person name="Grigoriev I.V."/>
            <person name="Crous P."/>
            <person name="Smith M.E."/>
        </authorList>
    </citation>
    <scope>NUCLEOTIDE SEQUENCE</scope>
    <source>
        <strain evidence="1">NRRL 3115</strain>
    </source>
</reference>
<proteinExistence type="predicted"/>
<dbReference type="Gene3D" id="3.80.10.10">
    <property type="entry name" value="Ribonuclease Inhibitor"/>
    <property type="match status" value="1"/>
</dbReference>
<evidence type="ECO:0000313" key="2">
    <source>
        <dbReference type="Proteomes" id="UP001151518"/>
    </source>
</evidence>
<dbReference type="InterPro" id="IPR032675">
    <property type="entry name" value="LRR_dom_sf"/>
</dbReference>
<accession>A0A9W8KX09</accession>
<dbReference type="AlphaFoldDB" id="A0A9W8KX09"/>
<dbReference type="SUPFAM" id="SSF52047">
    <property type="entry name" value="RNI-like"/>
    <property type="match status" value="1"/>
</dbReference>
<organism evidence="1 2">
    <name type="scientific">Coemansia spiralis</name>
    <dbReference type="NCBI Taxonomy" id="417178"/>
    <lineage>
        <taxon>Eukaryota</taxon>
        <taxon>Fungi</taxon>
        <taxon>Fungi incertae sedis</taxon>
        <taxon>Zoopagomycota</taxon>
        <taxon>Kickxellomycotina</taxon>
        <taxon>Kickxellomycetes</taxon>
        <taxon>Kickxellales</taxon>
        <taxon>Kickxellaceae</taxon>
        <taxon>Coemansia</taxon>
    </lineage>
</organism>
<name>A0A9W8KX09_9FUNG</name>
<comment type="caution">
    <text evidence="1">The sequence shown here is derived from an EMBL/GenBank/DDBJ whole genome shotgun (WGS) entry which is preliminary data.</text>
</comment>
<dbReference type="Proteomes" id="UP001151518">
    <property type="component" value="Unassembled WGS sequence"/>
</dbReference>
<dbReference type="OrthoDB" id="5578223at2759"/>